<dbReference type="Pfam" id="PF09747">
    <property type="entry name" value="CCD97-like_C"/>
    <property type="match status" value="1"/>
</dbReference>
<sequence length="239" mass="28114">MEQVEEVTRQMSLNEDEEDPLDAYMRSLGVRNDTEMGYSDERSFQRAWRVQNAPSSRTKNRRYQKLQELLYSSDYFSDESMELRNPGLFHLHLGNYLPEKPVTRPTAEQSKLSSFLIASIQKKDAEERKAQEESSWGSSFRPKRKAPPVEKAYDDEFEEEVDEEDEDEEEKEDDSMSDSSSEEFTLDERRAHLIDVMSQRFLQGLDFEFVDYADIDGNTLLDNSKMEQQDAEDRYFDTE</sequence>
<evidence type="ECO:0000256" key="1">
    <source>
        <dbReference type="SAM" id="MobiDB-lite"/>
    </source>
</evidence>
<gene>
    <name evidence="3" type="ORF">Ae201684_010984</name>
</gene>
<evidence type="ECO:0000313" key="3">
    <source>
        <dbReference type="EMBL" id="KAF0731680.1"/>
    </source>
</evidence>
<keyword evidence="4" id="KW-1185">Reference proteome</keyword>
<dbReference type="PANTHER" id="PTHR31840">
    <property type="entry name" value="COILED-COIL DOMAIN-CONTAINING PROTEIN 97"/>
    <property type="match status" value="1"/>
</dbReference>
<reference evidence="3 4" key="1">
    <citation type="submission" date="2019-07" db="EMBL/GenBank/DDBJ databases">
        <title>Genomics analysis of Aphanomyces spp. identifies a new class of oomycete effector associated with host adaptation.</title>
        <authorList>
            <person name="Gaulin E."/>
        </authorList>
    </citation>
    <scope>NUCLEOTIDE SEQUENCE [LARGE SCALE GENOMIC DNA]</scope>
    <source>
        <strain evidence="3 4">ATCC 201684</strain>
    </source>
</reference>
<protein>
    <recommendedName>
        <fullName evidence="2">CCD97-like C-terminal domain-containing protein</fullName>
    </recommendedName>
</protein>
<dbReference type="VEuPathDB" id="FungiDB:AeMF1_011929"/>
<dbReference type="AlphaFoldDB" id="A0A6G0WW18"/>
<dbReference type="EMBL" id="VJMJ01000140">
    <property type="protein sequence ID" value="KAF0731680.1"/>
    <property type="molecule type" value="Genomic_DNA"/>
</dbReference>
<accession>A0A6G0WW18</accession>
<feature type="compositionally biased region" description="Acidic residues" evidence="1">
    <location>
        <begin position="155"/>
        <end position="185"/>
    </location>
</feature>
<dbReference type="Proteomes" id="UP000481153">
    <property type="component" value="Unassembled WGS sequence"/>
</dbReference>
<evidence type="ECO:0000259" key="2">
    <source>
        <dbReference type="Pfam" id="PF09747"/>
    </source>
</evidence>
<dbReference type="InterPro" id="IPR018613">
    <property type="entry name" value="Ccdc97-like"/>
</dbReference>
<feature type="region of interest" description="Disordered" evidence="1">
    <location>
        <begin position="126"/>
        <end position="186"/>
    </location>
</feature>
<feature type="region of interest" description="Disordered" evidence="1">
    <location>
        <begin position="1"/>
        <end position="22"/>
    </location>
</feature>
<organism evidence="3 4">
    <name type="scientific">Aphanomyces euteiches</name>
    <dbReference type="NCBI Taxonomy" id="100861"/>
    <lineage>
        <taxon>Eukaryota</taxon>
        <taxon>Sar</taxon>
        <taxon>Stramenopiles</taxon>
        <taxon>Oomycota</taxon>
        <taxon>Saprolegniomycetes</taxon>
        <taxon>Saprolegniales</taxon>
        <taxon>Verrucalvaceae</taxon>
        <taxon>Aphanomyces</taxon>
    </lineage>
</organism>
<name>A0A6G0WW18_9STRA</name>
<evidence type="ECO:0000313" key="4">
    <source>
        <dbReference type="Proteomes" id="UP000481153"/>
    </source>
</evidence>
<comment type="caution">
    <text evidence="3">The sequence shown here is derived from an EMBL/GenBank/DDBJ whole genome shotgun (WGS) entry which is preliminary data.</text>
</comment>
<dbReference type="PANTHER" id="PTHR31840:SF1">
    <property type="entry name" value="COILED-COIL DOMAIN-CONTAINING PROTEIN 97"/>
    <property type="match status" value="1"/>
</dbReference>
<proteinExistence type="predicted"/>
<feature type="compositionally biased region" description="Basic and acidic residues" evidence="1">
    <location>
        <begin position="224"/>
        <end position="239"/>
    </location>
</feature>
<feature type="region of interest" description="Disordered" evidence="1">
    <location>
        <begin position="218"/>
        <end position="239"/>
    </location>
</feature>
<dbReference type="InterPro" id="IPR040233">
    <property type="entry name" value="CCD97-like_C"/>
</dbReference>
<feature type="domain" description="CCD97-like C-terminal" evidence="2">
    <location>
        <begin position="60"/>
        <end position="239"/>
    </location>
</feature>